<dbReference type="RefSeq" id="WP_203745339.1">
    <property type="nucleotide sequence ID" value="NZ_BAAAUC010000009.1"/>
</dbReference>
<evidence type="ECO:0000256" key="1">
    <source>
        <dbReference type="SAM" id="Phobius"/>
    </source>
</evidence>
<accession>A0A919M6A9</accession>
<feature type="transmembrane region" description="Helical" evidence="1">
    <location>
        <begin position="50"/>
        <end position="69"/>
    </location>
</feature>
<keyword evidence="1" id="KW-0472">Membrane</keyword>
<gene>
    <name evidence="2" type="ORF">Acy02nite_54180</name>
</gene>
<keyword evidence="1" id="KW-0812">Transmembrane</keyword>
<dbReference type="Proteomes" id="UP000619479">
    <property type="component" value="Unassembled WGS sequence"/>
</dbReference>
<feature type="transmembrane region" description="Helical" evidence="1">
    <location>
        <begin position="81"/>
        <end position="105"/>
    </location>
</feature>
<organism evidence="2 3">
    <name type="scientific">Actinoplanes cyaneus</name>
    <dbReference type="NCBI Taxonomy" id="52696"/>
    <lineage>
        <taxon>Bacteria</taxon>
        <taxon>Bacillati</taxon>
        <taxon>Actinomycetota</taxon>
        <taxon>Actinomycetes</taxon>
        <taxon>Micromonosporales</taxon>
        <taxon>Micromonosporaceae</taxon>
        <taxon>Actinoplanes</taxon>
    </lineage>
</organism>
<keyword evidence="3" id="KW-1185">Reference proteome</keyword>
<reference evidence="2" key="1">
    <citation type="submission" date="2021-01" db="EMBL/GenBank/DDBJ databases">
        <title>Whole genome shotgun sequence of Actinoplanes cyaneus NBRC 14990.</title>
        <authorList>
            <person name="Komaki H."/>
            <person name="Tamura T."/>
        </authorList>
    </citation>
    <scope>NUCLEOTIDE SEQUENCE</scope>
    <source>
        <strain evidence="2">NBRC 14990</strain>
    </source>
</reference>
<dbReference type="AlphaFoldDB" id="A0A919M6A9"/>
<name>A0A919M6A9_9ACTN</name>
<protein>
    <submittedName>
        <fullName evidence="2">Uncharacterized protein</fullName>
    </submittedName>
</protein>
<keyword evidence="1" id="KW-1133">Transmembrane helix</keyword>
<evidence type="ECO:0000313" key="3">
    <source>
        <dbReference type="Proteomes" id="UP000619479"/>
    </source>
</evidence>
<feature type="transmembrane region" description="Helical" evidence="1">
    <location>
        <begin position="22"/>
        <end position="43"/>
    </location>
</feature>
<sequence length="123" mass="12446">MKAYPLDYGYEAVSFGAAADRVIGIVACLVAVASTMVLVGATLTRRLRWTWGFVLIPLVAAGFLAALTGRALTAGVMGGNIGGGLLAMAAIPIGVVLVITATAVASRLSRPALTAPPASRTHP</sequence>
<comment type="caution">
    <text evidence="2">The sequence shown here is derived from an EMBL/GenBank/DDBJ whole genome shotgun (WGS) entry which is preliminary data.</text>
</comment>
<dbReference type="EMBL" id="BOMH01000040">
    <property type="protein sequence ID" value="GID67537.1"/>
    <property type="molecule type" value="Genomic_DNA"/>
</dbReference>
<proteinExistence type="predicted"/>
<evidence type="ECO:0000313" key="2">
    <source>
        <dbReference type="EMBL" id="GID67537.1"/>
    </source>
</evidence>